<dbReference type="eggNOG" id="COG3293">
    <property type="taxonomic scope" value="Bacteria"/>
</dbReference>
<protein>
    <submittedName>
        <fullName evidence="2">Transposase</fullName>
    </submittedName>
</protein>
<gene>
    <name evidence="2" type="ordered locus">RBRH_02710</name>
</gene>
<evidence type="ECO:0000259" key="1">
    <source>
        <dbReference type="Pfam" id="PF13340"/>
    </source>
</evidence>
<feature type="domain" description="Insertion element IS402-like" evidence="1">
    <location>
        <begin position="24"/>
        <end position="80"/>
    </location>
</feature>
<dbReference type="PANTHER" id="PTHR30007:SF0">
    <property type="entry name" value="TRANSPOSASE"/>
    <property type="match status" value="1"/>
</dbReference>
<reference evidence="2 3" key="1">
    <citation type="journal article" date="2011" name="J. Bacteriol.">
        <title>Complete genome sequence of Burkholderia rhizoxinica, an endosymbiont of Rhizopus microsporus.</title>
        <authorList>
            <person name="Lackner G."/>
            <person name="Moebius N."/>
            <person name="Partida-Martinez L."/>
            <person name="Hertweck C."/>
        </authorList>
    </citation>
    <scope>NUCLEOTIDE SEQUENCE [LARGE SCALE GENOMIC DNA]</scope>
    <source>
        <strain evidence="3">DSM 19002 / CIP 109453 / HKI 454</strain>
    </source>
</reference>
<sequence length="80" mass="9412">MLGTLGQRCYSIGITERKPYSMDVSNEAWSFAAPYLTLMNKAAPQRRYELRKMFNALRWIARASASWRMLLTHFPPWEQV</sequence>
<dbReference type="InterPro" id="IPR025161">
    <property type="entry name" value="IS402-like_dom"/>
</dbReference>
<accession>E5AR16</accession>
<evidence type="ECO:0000313" key="3">
    <source>
        <dbReference type="Proteomes" id="UP000007437"/>
    </source>
</evidence>
<dbReference type="Pfam" id="PF13340">
    <property type="entry name" value="DUF4096"/>
    <property type="match status" value="1"/>
</dbReference>
<evidence type="ECO:0000313" key="2">
    <source>
        <dbReference type="EMBL" id="CBW75048.1"/>
    </source>
</evidence>
<organism evidence="2 3">
    <name type="scientific">Mycetohabitans rhizoxinica (strain DSM 19002 / CIP 109453 / HKI 454)</name>
    <name type="common">Paraburkholderia rhizoxinica</name>
    <dbReference type="NCBI Taxonomy" id="882378"/>
    <lineage>
        <taxon>Bacteria</taxon>
        <taxon>Pseudomonadati</taxon>
        <taxon>Pseudomonadota</taxon>
        <taxon>Betaproteobacteria</taxon>
        <taxon>Burkholderiales</taxon>
        <taxon>Burkholderiaceae</taxon>
        <taxon>Mycetohabitans</taxon>
    </lineage>
</organism>
<dbReference type="PANTHER" id="PTHR30007">
    <property type="entry name" value="PHP DOMAIN PROTEIN"/>
    <property type="match status" value="1"/>
</dbReference>
<dbReference type="HOGENOM" id="CLU_2733517_0_0_4"/>
<dbReference type="EMBL" id="FR687359">
    <property type="protein sequence ID" value="CBW75048.1"/>
    <property type="molecule type" value="Genomic_DNA"/>
</dbReference>
<dbReference type="Proteomes" id="UP000007437">
    <property type="component" value="Chromosome"/>
</dbReference>
<name>E5AR16_MYCRK</name>
<dbReference type="STRING" id="882378.RBRH_02710"/>
<proteinExistence type="predicted"/>
<dbReference type="KEGG" id="brh:RBRH_02710"/>
<dbReference type="AlphaFoldDB" id="E5AR16"/>